<feature type="chain" id="PRO_5041931025" evidence="1">
    <location>
        <begin position="16"/>
        <end position="227"/>
    </location>
</feature>
<evidence type="ECO:0000313" key="2">
    <source>
        <dbReference type="EMBL" id="KAK3312870.1"/>
    </source>
</evidence>
<dbReference type="Proteomes" id="UP001283341">
    <property type="component" value="Unassembled WGS sequence"/>
</dbReference>
<accession>A0AAE0HTY5</accession>
<proteinExistence type="predicted"/>
<comment type="caution">
    <text evidence="2">The sequence shown here is derived from an EMBL/GenBank/DDBJ whole genome shotgun (WGS) entry which is preliminary data.</text>
</comment>
<keyword evidence="1" id="KW-0732">Signal</keyword>
<reference evidence="2" key="1">
    <citation type="journal article" date="2023" name="Mol. Phylogenet. Evol.">
        <title>Genome-scale phylogeny and comparative genomics of the fungal order Sordariales.</title>
        <authorList>
            <person name="Hensen N."/>
            <person name="Bonometti L."/>
            <person name="Westerberg I."/>
            <person name="Brannstrom I.O."/>
            <person name="Guillou S."/>
            <person name="Cros-Aarteil S."/>
            <person name="Calhoun S."/>
            <person name="Haridas S."/>
            <person name="Kuo A."/>
            <person name="Mondo S."/>
            <person name="Pangilinan J."/>
            <person name="Riley R."/>
            <person name="LaButti K."/>
            <person name="Andreopoulos B."/>
            <person name="Lipzen A."/>
            <person name="Chen C."/>
            <person name="Yan M."/>
            <person name="Daum C."/>
            <person name="Ng V."/>
            <person name="Clum A."/>
            <person name="Steindorff A."/>
            <person name="Ohm R.A."/>
            <person name="Martin F."/>
            <person name="Silar P."/>
            <person name="Natvig D.O."/>
            <person name="Lalanne C."/>
            <person name="Gautier V."/>
            <person name="Ament-Velasquez S.L."/>
            <person name="Kruys A."/>
            <person name="Hutchinson M.I."/>
            <person name="Powell A.J."/>
            <person name="Barry K."/>
            <person name="Miller A.N."/>
            <person name="Grigoriev I.V."/>
            <person name="Debuchy R."/>
            <person name="Gladieux P."/>
            <person name="Hiltunen Thoren M."/>
            <person name="Johannesson H."/>
        </authorList>
    </citation>
    <scope>NUCLEOTIDE SEQUENCE</scope>
    <source>
        <strain evidence="2">CBS 118394</strain>
    </source>
</reference>
<organism evidence="2 3">
    <name type="scientific">Apodospora peruviana</name>
    <dbReference type="NCBI Taxonomy" id="516989"/>
    <lineage>
        <taxon>Eukaryota</taxon>
        <taxon>Fungi</taxon>
        <taxon>Dikarya</taxon>
        <taxon>Ascomycota</taxon>
        <taxon>Pezizomycotina</taxon>
        <taxon>Sordariomycetes</taxon>
        <taxon>Sordariomycetidae</taxon>
        <taxon>Sordariales</taxon>
        <taxon>Lasiosphaeriaceae</taxon>
        <taxon>Apodospora</taxon>
    </lineage>
</organism>
<dbReference type="AlphaFoldDB" id="A0AAE0HTY5"/>
<gene>
    <name evidence="2" type="ORF">B0H66DRAFT_631721</name>
</gene>
<reference evidence="2" key="2">
    <citation type="submission" date="2023-06" db="EMBL/GenBank/DDBJ databases">
        <authorList>
            <consortium name="Lawrence Berkeley National Laboratory"/>
            <person name="Haridas S."/>
            <person name="Hensen N."/>
            <person name="Bonometti L."/>
            <person name="Westerberg I."/>
            <person name="Brannstrom I.O."/>
            <person name="Guillou S."/>
            <person name="Cros-Aarteil S."/>
            <person name="Calhoun S."/>
            <person name="Kuo A."/>
            <person name="Mondo S."/>
            <person name="Pangilinan J."/>
            <person name="Riley R."/>
            <person name="Labutti K."/>
            <person name="Andreopoulos B."/>
            <person name="Lipzen A."/>
            <person name="Chen C."/>
            <person name="Yanf M."/>
            <person name="Daum C."/>
            <person name="Ng V."/>
            <person name="Clum A."/>
            <person name="Steindorff A."/>
            <person name="Ohm R."/>
            <person name="Martin F."/>
            <person name="Silar P."/>
            <person name="Natvig D."/>
            <person name="Lalanne C."/>
            <person name="Gautier V."/>
            <person name="Ament-Velasquez S.L."/>
            <person name="Kruys A."/>
            <person name="Hutchinson M.I."/>
            <person name="Powell A.J."/>
            <person name="Barry K."/>
            <person name="Miller A.N."/>
            <person name="Grigoriev I.V."/>
            <person name="Debuchy R."/>
            <person name="Gladieux P."/>
            <person name="Thoren M.H."/>
            <person name="Johannesson H."/>
        </authorList>
    </citation>
    <scope>NUCLEOTIDE SEQUENCE</scope>
    <source>
        <strain evidence="2">CBS 118394</strain>
    </source>
</reference>
<evidence type="ECO:0000256" key="1">
    <source>
        <dbReference type="SAM" id="SignalP"/>
    </source>
</evidence>
<keyword evidence="3" id="KW-1185">Reference proteome</keyword>
<evidence type="ECO:0000313" key="3">
    <source>
        <dbReference type="Proteomes" id="UP001283341"/>
    </source>
</evidence>
<dbReference type="EMBL" id="JAUEDM010000008">
    <property type="protein sequence ID" value="KAK3312870.1"/>
    <property type="molecule type" value="Genomic_DNA"/>
</dbReference>
<feature type="signal peptide" evidence="1">
    <location>
        <begin position="1"/>
        <end position="15"/>
    </location>
</feature>
<protein>
    <submittedName>
        <fullName evidence="2">Uncharacterized protein</fullName>
    </submittedName>
</protein>
<sequence>MKLAVLLYFPALALGSITANVRRPTPSCPNMDLAAIALDMAQSVDNYWETLPDVGLDAATKVDMHDLLLAAMLRKYPDPCIRGALEVAIDDFFTSDALDKDDDDLPDLDARSLGLALDPRGRGLKIKCGKKCKKCLKKVVGTVFEVLTAGIVAQPVCSSAGAAAGFATDNPAVGYLTYFVCMDQVRQEREKNEKRDKFFTLRSSAEKRPLGGVGEPDRILLPDGDIF</sequence>
<name>A0AAE0HTY5_9PEZI</name>